<feature type="transmembrane region" description="Helical" evidence="8">
    <location>
        <begin position="858"/>
        <end position="879"/>
    </location>
</feature>
<keyword evidence="4 8" id="KW-1133">Transmembrane helix</keyword>
<dbReference type="InterPro" id="IPR003838">
    <property type="entry name" value="ABC3_permease_C"/>
</dbReference>
<evidence type="ECO:0000256" key="6">
    <source>
        <dbReference type="ARBA" id="ARBA00038076"/>
    </source>
</evidence>
<feature type="region of interest" description="Disordered" evidence="7">
    <location>
        <begin position="588"/>
        <end position="607"/>
    </location>
</feature>
<gene>
    <name evidence="10" type="ORF">GCM10009827_004830</name>
</gene>
<evidence type="ECO:0000313" key="10">
    <source>
        <dbReference type="EMBL" id="GAA1500086.1"/>
    </source>
</evidence>
<keyword evidence="5 8" id="KW-0472">Membrane</keyword>
<feature type="transmembrane region" description="Helical" evidence="8">
    <location>
        <begin position="263"/>
        <end position="288"/>
    </location>
</feature>
<feature type="transmembrane region" description="Helical" evidence="8">
    <location>
        <begin position="364"/>
        <end position="386"/>
    </location>
</feature>
<feature type="transmembrane region" description="Helical" evidence="8">
    <location>
        <begin position="481"/>
        <end position="503"/>
    </location>
</feature>
<dbReference type="Proteomes" id="UP001501470">
    <property type="component" value="Unassembled WGS sequence"/>
</dbReference>
<feature type="transmembrane region" description="Helical" evidence="8">
    <location>
        <begin position="433"/>
        <end position="460"/>
    </location>
</feature>
<dbReference type="EMBL" id="BAAAQD010000001">
    <property type="protein sequence ID" value="GAA1500086.1"/>
    <property type="molecule type" value="Genomic_DNA"/>
</dbReference>
<keyword evidence="11" id="KW-1185">Reference proteome</keyword>
<feature type="transmembrane region" description="Helical" evidence="8">
    <location>
        <begin position="319"/>
        <end position="344"/>
    </location>
</feature>
<feature type="transmembrane region" description="Helical" evidence="8">
    <location>
        <begin position="407"/>
        <end position="427"/>
    </location>
</feature>
<evidence type="ECO:0000256" key="3">
    <source>
        <dbReference type="ARBA" id="ARBA00022692"/>
    </source>
</evidence>
<evidence type="ECO:0000313" key="11">
    <source>
        <dbReference type="Proteomes" id="UP001501470"/>
    </source>
</evidence>
<feature type="domain" description="ABC3 transporter permease C-terminal" evidence="9">
    <location>
        <begin position="763"/>
        <end position="881"/>
    </location>
</feature>
<evidence type="ECO:0000256" key="5">
    <source>
        <dbReference type="ARBA" id="ARBA00023136"/>
    </source>
</evidence>
<evidence type="ECO:0000259" key="9">
    <source>
        <dbReference type="Pfam" id="PF02687"/>
    </source>
</evidence>
<accession>A0ABN1ZJG3</accession>
<evidence type="ECO:0000256" key="8">
    <source>
        <dbReference type="SAM" id="Phobius"/>
    </source>
</evidence>
<feature type="transmembrane region" description="Helical" evidence="8">
    <location>
        <begin position="814"/>
        <end position="838"/>
    </location>
</feature>
<sequence length="890" mass="91626">MSGLLVSLRIARREARRAKGRTALVLSLILLPVLGLSFAAVTYDMFTLTPAEQLDRDLGRFDASVHWPFAGTITQDVQGYGMMSAGDGGPSNPTAEGLLALLPAGSRLARIDEREVHLTGSTGEQKLRGHQLDLADASYGGKVSVLRGAPPATSAEIALNAAAMELLGARLGGTVRLRDRGDVRVAAEFEFPDNLHPLAVLRPGTLPVEPPGSSTTWLVDAPAPVTWEQVKALNQHGIVVRSRAVVLDPPPGAPSWNTSDGEVFRLGILVFGLGVLEVVLLAGPAFAVGARRRRRELALVAANGGTPAQLRRIVLADGVLLGVAAGVAGTAVAIVAAFALRGVFEEHVSHARAGGYRVYPQALLGIAALAFVAGVGAALVPAFTAARTDVVAALAGRRNRTGPGRRWLVVGACTIAAGAGVAAYGVAAIDSTVVMAGLVLAELGLVVCTPSLVGLLARLGRRLPLAPRIAVRDLARNRSSTAPAISAVMAAVLGAVTIGVYLASDVQRQLDMQVKALPDGYADITRGWGNHGERAEPLPTPRLVEAATSTLPVTRTVELRGPGCAPPATADASCWITPVKPVHRRCPYRPGETTKEQERKAARDPRCRQDSYVMSGGANATTIVDDGSTLGVVSAATGDDLARAEATLRAGGVVVADPDLVEDGKIILAVPGKDDPAGELHTVTVPGYVSTTAVSRLFVALSPEAVAKAGLTVEVKGIVVATSRMPTRAEMGAFNAAAEALGNNYHGSVAAPYQPDSTVTLIVLAIVAGVIALGAAGIATGLAAVDSRPDLATLGAVGASPGVRRRLTLSQAGVIAGVGSLLGAVAGFGAGWAVLAALNRKALTEWPSDALFPLVVPWLNVLVAVLVVPLVAMAGTGLLTRARLPIERRV</sequence>
<dbReference type="RefSeq" id="WP_344498983.1">
    <property type="nucleotide sequence ID" value="NZ_BAAAQD010000001.1"/>
</dbReference>
<keyword evidence="2" id="KW-1003">Cell membrane</keyword>
<feature type="compositionally biased region" description="Basic and acidic residues" evidence="7">
    <location>
        <begin position="592"/>
        <end position="607"/>
    </location>
</feature>
<evidence type="ECO:0000256" key="7">
    <source>
        <dbReference type="SAM" id="MobiDB-lite"/>
    </source>
</evidence>
<keyword evidence="3 8" id="KW-0812">Transmembrane</keyword>
<dbReference type="Pfam" id="PF02687">
    <property type="entry name" value="FtsX"/>
    <property type="match status" value="2"/>
</dbReference>
<comment type="caution">
    <text evidence="10">The sequence shown here is derived from an EMBL/GenBank/DDBJ whole genome shotgun (WGS) entry which is preliminary data.</text>
</comment>
<feature type="transmembrane region" description="Helical" evidence="8">
    <location>
        <begin position="761"/>
        <end position="785"/>
    </location>
</feature>
<evidence type="ECO:0000256" key="4">
    <source>
        <dbReference type="ARBA" id="ARBA00022989"/>
    </source>
</evidence>
<evidence type="ECO:0000256" key="1">
    <source>
        <dbReference type="ARBA" id="ARBA00004651"/>
    </source>
</evidence>
<reference evidence="10 11" key="1">
    <citation type="journal article" date="2019" name="Int. J. Syst. Evol. Microbiol.">
        <title>The Global Catalogue of Microorganisms (GCM) 10K type strain sequencing project: providing services to taxonomists for standard genome sequencing and annotation.</title>
        <authorList>
            <consortium name="The Broad Institute Genomics Platform"/>
            <consortium name="The Broad Institute Genome Sequencing Center for Infectious Disease"/>
            <person name="Wu L."/>
            <person name="Ma J."/>
        </authorList>
    </citation>
    <scope>NUCLEOTIDE SEQUENCE [LARGE SCALE GENOMIC DNA]</scope>
    <source>
        <strain evidence="10 11">JCM 15933</strain>
    </source>
</reference>
<dbReference type="PANTHER" id="PTHR30572:SF4">
    <property type="entry name" value="ABC TRANSPORTER PERMEASE YTRF"/>
    <property type="match status" value="1"/>
</dbReference>
<protein>
    <recommendedName>
        <fullName evidence="9">ABC3 transporter permease C-terminal domain-containing protein</fullName>
    </recommendedName>
</protein>
<feature type="domain" description="ABC3 transporter permease C-terminal" evidence="9">
    <location>
        <begin position="273"/>
        <end position="388"/>
    </location>
</feature>
<comment type="subcellular location">
    <subcellularLocation>
        <location evidence="1">Cell membrane</location>
        <topology evidence="1">Multi-pass membrane protein</topology>
    </subcellularLocation>
</comment>
<name>A0ABN1ZJG3_9ACTN</name>
<organism evidence="10 11">
    <name type="scientific">Dactylosporangium maewongense</name>
    <dbReference type="NCBI Taxonomy" id="634393"/>
    <lineage>
        <taxon>Bacteria</taxon>
        <taxon>Bacillati</taxon>
        <taxon>Actinomycetota</taxon>
        <taxon>Actinomycetes</taxon>
        <taxon>Micromonosporales</taxon>
        <taxon>Micromonosporaceae</taxon>
        <taxon>Dactylosporangium</taxon>
    </lineage>
</organism>
<comment type="similarity">
    <text evidence="6">Belongs to the ABC-4 integral membrane protein family.</text>
</comment>
<evidence type="ECO:0000256" key="2">
    <source>
        <dbReference type="ARBA" id="ARBA00022475"/>
    </source>
</evidence>
<dbReference type="PANTHER" id="PTHR30572">
    <property type="entry name" value="MEMBRANE COMPONENT OF TRANSPORTER-RELATED"/>
    <property type="match status" value="1"/>
</dbReference>
<dbReference type="InterPro" id="IPR050250">
    <property type="entry name" value="Macrolide_Exporter_MacB"/>
</dbReference>
<proteinExistence type="inferred from homology"/>